<evidence type="ECO:0000313" key="2">
    <source>
        <dbReference type="Proteomes" id="UP000002493"/>
    </source>
</evidence>
<name>Q87L97_VIBPA</name>
<accession>Q87L97</accession>
<dbReference type="Proteomes" id="UP000002493">
    <property type="component" value="Chromosome 1"/>
</dbReference>
<gene>
    <name evidence="1" type="ordered locus">VP2716</name>
</gene>
<evidence type="ECO:0000313" key="1">
    <source>
        <dbReference type="EMBL" id="BAC60978.1"/>
    </source>
</evidence>
<proteinExistence type="predicted"/>
<dbReference type="HOGENOM" id="CLU_1991734_0_0_6"/>
<dbReference type="EMBL" id="BA000031">
    <property type="protein sequence ID" value="BAC60978.1"/>
    <property type="molecule type" value="Genomic_DNA"/>
</dbReference>
<dbReference type="KEGG" id="vpa:VP2716"/>
<sequence>MASSTKMLVTPEQALLTTRRVFGLFSMMVAQRLIASKLATLVPPNLATLNALTAFLPRLPKKYTHPMFCEERNRAKREVVRLSFENVPSEALHQTVLMTVDGTQPKSTDKPNPAILTYLGTTPPE</sequence>
<reference evidence="1 2" key="1">
    <citation type="journal article" date="2003" name="Lancet">
        <title>Genome sequence of Vibrio parahaemolyticus: a pathogenic mechanism distinct from that of V. cholerae.</title>
        <authorList>
            <person name="Makino K."/>
            <person name="Oshima K."/>
            <person name="Kurokawa K."/>
            <person name="Yokoyama K."/>
            <person name="Uda T."/>
            <person name="Tagomori K."/>
            <person name="Iijima Y."/>
            <person name="Najima M."/>
            <person name="Nakano M."/>
            <person name="Yamashita A."/>
            <person name="Kubota Y."/>
            <person name="Kimura S."/>
            <person name="Yasunaga T."/>
            <person name="Honda T."/>
            <person name="Shinagawa H."/>
            <person name="Hattori M."/>
            <person name="Iida T."/>
        </authorList>
    </citation>
    <scope>NUCLEOTIDE SEQUENCE [LARGE SCALE GENOMIC DNA]</scope>
    <source>
        <strain evidence="2">RIMD 2210633</strain>
    </source>
</reference>
<organism evidence="1 2">
    <name type="scientific">Vibrio parahaemolyticus serotype O3:K6 (strain RIMD 2210633)</name>
    <dbReference type="NCBI Taxonomy" id="223926"/>
    <lineage>
        <taxon>Bacteria</taxon>
        <taxon>Pseudomonadati</taxon>
        <taxon>Pseudomonadota</taxon>
        <taxon>Gammaproteobacteria</taxon>
        <taxon>Vibrionales</taxon>
        <taxon>Vibrionaceae</taxon>
        <taxon>Vibrio</taxon>
    </lineage>
</organism>
<dbReference type="AlphaFoldDB" id="Q87L97"/>
<protein>
    <submittedName>
        <fullName evidence="1">Uncharacterized protein</fullName>
    </submittedName>
</protein>